<evidence type="ECO:0000256" key="1">
    <source>
        <dbReference type="SAM" id="MobiDB-lite"/>
    </source>
</evidence>
<keyword evidence="3" id="KW-1185">Reference proteome</keyword>
<dbReference type="AlphaFoldDB" id="A0A7I4YML5"/>
<feature type="compositionally biased region" description="Basic and acidic residues" evidence="1">
    <location>
        <begin position="21"/>
        <end position="30"/>
    </location>
</feature>
<protein>
    <submittedName>
        <fullName evidence="4">Transmembrane protein</fullName>
    </submittedName>
</protein>
<feature type="transmembrane region" description="Helical" evidence="2">
    <location>
        <begin position="107"/>
        <end position="125"/>
    </location>
</feature>
<dbReference type="WBParaSite" id="HCON_00122620-00001">
    <property type="protein sequence ID" value="HCON_00122620-00001"/>
    <property type="gene ID" value="HCON_00122620"/>
</dbReference>
<keyword evidence="2" id="KW-0472">Membrane</keyword>
<feature type="compositionally biased region" description="Polar residues" evidence="1">
    <location>
        <begin position="1"/>
        <end position="20"/>
    </location>
</feature>
<sequence>MVLLQSNRGGARDQTGSSEPSTRRQTDGRRPHGYSFTTSTIYTHLRRFRFIFLADYGFFFSSDMHSLMSIPFTFYVFALFYIDNGWQISGLRLLRELRIKRVIRRRRELAVATAAGLTAINGGFANRLTSRRRRQHALWRFPVG</sequence>
<keyword evidence="2" id="KW-1133">Transmembrane helix</keyword>
<dbReference type="Proteomes" id="UP000025227">
    <property type="component" value="Unplaced"/>
</dbReference>
<proteinExistence type="predicted"/>
<feature type="transmembrane region" description="Helical" evidence="2">
    <location>
        <begin position="66"/>
        <end position="86"/>
    </location>
</feature>
<name>A0A7I4YML5_HAECO</name>
<feature type="region of interest" description="Disordered" evidence="1">
    <location>
        <begin position="1"/>
        <end position="32"/>
    </location>
</feature>
<evidence type="ECO:0000313" key="3">
    <source>
        <dbReference type="Proteomes" id="UP000025227"/>
    </source>
</evidence>
<reference evidence="4" key="1">
    <citation type="submission" date="2020-12" db="UniProtKB">
        <authorList>
            <consortium name="WormBaseParasite"/>
        </authorList>
    </citation>
    <scope>IDENTIFICATION</scope>
    <source>
        <strain evidence="4">MHco3</strain>
    </source>
</reference>
<keyword evidence="2" id="KW-0812">Transmembrane</keyword>
<evidence type="ECO:0000313" key="4">
    <source>
        <dbReference type="WBParaSite" id="HCON_00122620-00001"/>
    </source>
</evidence>
<accession>A0A7I4YML5</accession>
<evidence type="ECO:0000256" key="2">
    <source>
        <dbReference type="SAM" id="Phobius"/>
    </source>
</evidence>
<organism evidence="3 4">
    <name type="scientific">Haemonchus contortus</name>
    <name type="common">Barber pole worm</name>
    <dbReference type="NCBI Taxonomy" id="6289"/>
    <lineage>
        <taxon>Eukaryota</taxon>
        <taxon>Metazoa</taxon>
        <taxon>Ecdysozoa</taxon>
        <taxon>Nematoda</taxon>
        <taxon>Chromadorea</taxon>
        <taxon>Rhabditida</taxon>
        <taxon>Rhabditina</taxon>
        <taxon>Rhabditomorpha</taxon>
        <taxon>Strongyloidea</taxon>
        <taxon>Trichostrongylidae</taxon>
        <taxon>Haemonchus</taxon>
    </lineage>
</organism>